<name>A0A7I8K7B8_SPIIN</name>
<organism evidence="1 2">
    <name type="scientific">Spirodela intermedia</name>
    <name type="common">Intermediate duckweed</name>
    <dbReference type="NCBI Taxonomy" id="51605"/>
    <lineage>
        <taxon>Eukaryota</taxon>
        <taxon>Viridiplantae</taxon>
        <taxon>Streptophyta</taxon>
        <taxon>Embryophyta</taxon>
        <taxon>Tracheophyta</taxon>
        <taxon>Spermatophyta</taxon>
        <taxon>Magnoliopsida</taxon>
        <taxon>Liliopsida</taxon>
        <taxon>Araceae</taxon>
        <taxon>Lemnoideae</taxon>
        <taxon>Spirodela</taxon>
    </lineage>
</organism>
<proteinExistence type="predicted"/>
<sequence>MNVYLCVIMININKCFFFLLCLQKI</sequence>
<evidence type="ECO:0000313" key="2">
    <source>
        <dbReference type="Proteomes" id="UP000663760"/>
    </source>
</evidence>
<dbReference type="EMBL" id="LR746266">
    <property type="protein sequence ID" value="CAA7393381.1"/>
    <property type="molecule type" value="Genomic_DNA"/>
</dbReference>
<dbReference type="AlphaFoldDB" id="A0A7I8K7B8"/>
<keyword evidence="2" id="KW-1185">Reference proteome</keyword>
<protein>
    <submittedName>
        <fullName evidence="1">Uncharacterized protein</fullName>
    </submittedName>
</protein>
<accession>A0A7I8K7B8</accession>
<evidence type="ECO:0000313" key="1">
    <source>
        <dbReference type="EMBL" id="CAA7393381.1"/>
    </source>
</evidence>
<dbReference type="Proteomes" id="UP000663760">
    <property type="component" value="Chromosome 3"/>
</dbReference>
<gene>
    <name evidence="1" type="ORF">SI8410_03004139</name>
</gene>
<reference evidence="1" key="1">
    <citation type="submission" date="2020-02" db="EMBL/GenBank/DDBJ databases">
        <authorList>
            <person name="Scholz U."/>
            <person name="Mascher M."/>
            <person name="Fiebig A."/>
        </authorList>
    </citation>
    <scope>NUCLEOTIDE SEQUENCE</scope>
</reference>